<gene>
    <name evidence="4" type="ORF">KIPB_003353</name>
</gene>
<dbReference type="PROSITE" id="PS50003">
    <property type="entry name" value="PH_DOMAIN"/>
    <property type="match status" value="3"/>
</dbReference>
<dbReference type="Proteomes" id="UP000265618">
    <property type="component" value="Unassembled WGS sequence"/>
</dbReference>
<proteinExistence type="predicted"/>
<reference evidence="4 5" key="1">
    <citation type="journal article" date="2018" name="PLoS ONE">
        <title>The draft genome of Kipferlia bialata reveals reductive genome evolution in fornicate parasites.</title>
        <authorList>
            <person name="Tanifuji G."/>
            <person name="Takabayashi S."/>
            <person name="Kume K."/>
            <person name="Takagi M."/>
            <person name="Nakayama T."/>
            <person name="Kamikawa R."/>
            <person name="Inagaki Y."/>
            <person name="Hashimoto T."/>
        </authorList>
    </citation>
    <scope>NUCLEOTIDE SEQUENCE [LARGE SCALE GENOMIC DNA]</scope>
    <source>
        <strain evidence="4">NY0173</strain>
    </source>
</reference>
<dbReference type="PANTHER" id="PTHR23180:SF410">
    <property type="entry name" value="BAR DOMAIN PROTEIN (AFU_ORTHOLOGUE AFUA_2G11475)"/>
    <property type="match status" value="1"/>
</dbReference>
<feature type="domain" description="PH" evidence="3">
    <location>
        <begin position="693"/>
        <end position="794"/>
    </location>
</feature>
<dbReference type="GO" id="GO:0046872">
    <property type="term" value="F:metal ion binding"/>
    <property type="evidence" value="ECO:0007669"/>
    <property type="project" value="UniProtKB-KW"/>
</dbReference>
<dbReference type="GO" id="GO:0005096">
    <property type="term" value="F:GTPase activator activity"/>
    <property type="evidence" value="ECO:0007669"/>
    <property type="project" value="InterPro"/>
</dbReference>
<feature type="domain" description="PH" evidence="3">
    <location>
        <begin position="13"/>
        <end position="113"/>
    </location>
</feature>
<name>A0A9K3CTK4_9EUKA</name>
<dbReference type="InterPro" id="IPR001849">
    <property type="entry name" value="PH_domain"/>
</dbReference>
<evidence type="ECO:0000313" key="4">
    <source>
        <dbReference type="EMBL" id="GIQ82252.1"/>
    </source>
</evidence>
<evidence type="ECO:0000256" key="1">
    <source>
        <dbReference type="ARBA" id="ARBA00022723"/>
    </source>
</evidence>
<evidence type="ECO:0000313" key="5">
    <source>
        <dbReference type="Proteomes" id="UP000265618"/>
    </source>
</evidence>
<dbReference type="Gene3D" id="2.30.29.30">
    <property type="entry name" value="Pleckstrin-homology domain (PH domain)/Phosphotyrosine-binding domain (PTB)"/>
    <property type="match status" value="3"/>
</dbReference>
<comment type="caution">
    <text evidence="4">The sequence shown here is derived from an EMBL/GenBank/DDBJ whole genome shotgun (WGS) entry which is preliminary data.</text>
</comment>
<dbReference type="SMART" id="SM00233">
    <property type="entry name" value="PH"/>
    <property type="match status" value="3"/>
</dbReference>
<sequence>MADRFYSAQSLGEPDRQGWLMKHSSTSEDNSKNSKKKRYFRLFSRGYLVYTANADTPDIKGKVRLLGCSVRNEEYEGEAVVCLKTPVRTYRLYNPDDQEDLEKWGEEISKIILTLRDVTSPLRTLQPLGSELQDSQDDTHTPAVLEKQVDTAWRGGGGQLNEEQRSAQETLVPFIDSPDADFYSEVQTVYKFPDRQTLAADAEGDGDDIRTEWALELGREEEVVLACWRGVRVRESRCAPEDVDDVGQGVSTQDLAQYESRDKWSVYVTATMLVIHRQGNAGTTLPWSRTTMEWTHGTCRLVLDDERGKKAYLIDVTRAQAQIVCDMVILARERPRGDTGRDLIVTDFPRECVSGMGALPFSLSYGKDVSNTGETAPLPSIAVCATGMRVSKEWPKELWDAHVPVQKEGYLRQMYDTSMGRDVWRKVYVVLGRGRLCVFESEESTTALSSVKLSYCTSSHSDHRTQGHSTFGIYLYREDCMFFQAPSDEVVSEWVDCISRAALQVEPVFADLTGDDAEIAEDVLATIKDATSQEQISATKLACSSFHINPGDKLLNYFPVKRHMGGKGLEYHLFLFQHQLCLMRKVGHSRSLKDEVREAAAVNTDKLVLKFRDIMNLLIPNKTVTLIGGKRLVIKYQKGDFSSDQELVLESDAFRDDMLRLIRDLWSMSLGNDPQSLTDESGGGPTCASLLEDASERGWVELLEGKSFKRYWLMLYGEYIFVYNQATDSRPTGLALVLENCLAMPADRLVQVSRMEGVGSTLVIVFASGESRFLRCHTDAQRDHWISYINQCVIFSTGEETPSEGQIRSIREALVDRVEAPNKREMDSRLEKARFFNLPPDDILLYRAEGVNCMKGDIEHTQYPTLYKAKNRTGTWNVYLTKYCVLLQRVRSAQPAAHVFYYEDFKVPPRVNSESWTCHIETTEGERITLQLGAKGDNHPFWLFFDDLYTTVHSQGDDVPPSLKVKENQKRHRYEIVGPTPIALIPPIFAGHLEKLDDR</sequence>
<accession>A0A9K3CTK4</accession>
<dbReference type="CDD" id="cd00821">
    <property type="entry name" value="PH"/>
    <property type="match status" value="2"/>
</dbReference>
<dbReference type="EMBL" id="BDIP01000635">
    <property type="protein sequence ID" value="GIQ82252.1"/>
    <property type="molecule type" value="Genomic_DNA"/>
</dbReference>
<dbReference type="InterPro" id="IPR045258">
    <property type="entry name" value="ACAP1/2/3-like"/>
</dbReference>
<dbReference type="InterPro" id="IPR011993">
    <property type="entry name" value="PH-like_dom_sf"/>
</dbReference>
<organism evidence="4 5">
    <name type="scientific">Kipferlia bialata</name>
    <dbReference type="NCBI Taxonomy" id="797122"/>
    <lineage>
        <taxon>Eukaryota</taxon>
        <taxon>Metamonada</taxon>
        <taxon>Carpediemonas-like organisms</taxon>
        <taxon>Kipferlia</taxon>
    </lineage>
</organism>
<keyword evidence="2" id="KW-0862">Zinc</keyword>
<evidence type="ECO:0000256" key="2">
    <source>
        <dbReference type="ARBA" id="ARBA00022833"/>
    </source>
</evidence>
<protein>
    <recommendedName>
        <fullName evidence="3">PH domain-containing protein</fullName>
    </recommendedName>
</protein>
<keyword evidence="1" id="KW-0479">Metal-binding</keyword>
<dbReference type="AlphaFoldDB" id="A0A9K3CTK4"/>
<evidence type="ECO:0000259" key="3">
    <source>
        <dbReference type="PROSITE" id="PS50003"/>
    </source>
</evidence>
<feature type="domain" description="PH" evidence="3">
    <location>
        <begin position="404"/>
        <end position="503"/>
    </location>
</feature>
<dbReference type="Pfam" id="PF00169">
    <property type="entry name" value="PH"/>
    <property type="match status" value="2"/>
</dbReference>
<dbReference type="PANTHER" id="PTHR23180">
    <property type="entry name" value="CENTAURIN/ARF"/>
    <property type="match status" value="1"/>
</dbReference>
<dbReference type="SUPFAM" id="SSF50729">
    <property type="entry name" value="PH domain-like"/>
    <property type="match status" value="3"/>
</dbReference>
<keyword evidence="5" id="KW-1185">Reference proteome</keyword>